<gene>
    <name evidence="2" type="ORF">CCH79_00004100</name>
</gene>
<evidence type="ECO:0000313" key="3">
    <source>
        <dbReference type="Proteomes" id="UP000250572"/>
    </source>
</evidence>
<reference evidence="2 3" key="1">
    <citation type="journal article" date="2018" name="G3 (Bethesda)">
        <title>A High-Quality Reference Genome for the Invasive Mosquitofish Gambusia affinis Using a Chicago Library.</title>
        <authorList>
            <person name="Hoffberg S.L."/>
            <person name="Troendle N.J."/>
            <person name="Glenn T.C."/>
            <person name="Mahmud O."/>
            <person name="Louha S."/>
            <person name="Chalopin D."/>
            <person name="Bennetzen J.L."/>
            <person name="Mauricio R."/>
        </authorList>
    </citation>
    <scope>NUCLEOTIDE SEQUENCE [LARGE SCALE GENOMIC DNA]</scope>
    <source>
        <strain evidence="2">NE01/NJP1002.9</strain>
        <tissue evidence="2">Muscle</tissue>
    </source>
</reference>
<comment type="caution">
    <text evidence="2">The sequence shown here is derived from an EMBL/GenBank/DDBJ whole genome shotgun (WGS) entry which is preliminary data.</text>
</comment>
<feature type="non-terminal residue" evidence="2">
    <location>
        <position position="441"/>
    </location>
</feature>
<proteinExistence type="predicted"/>
<organism evidence="2 3">
    <name type="scientific">Gambusia affinis</name>
    <name type="common">Western mosquitofish</name>
    <name type="synonym">Heterandria affinis</name>
    <dbReference type="NCBI Taxonomy" id="33528"/>
    <lineage>
        <taxon>Eukaryota</taxon>
        <taxon>Metazoa</taxon>
        <taxon>Chordata</taxon>
        <taxon>Craniata</taxon>
        <taxon>Vertebrata</taxon>
        <taxon>Euteleostomi</taxon>
        <taxon>Actinopterygii</taxon>
        <taxon>Neopterygii</taxon>
        <taxon>Teleostei</taxon>
        <taxon>Neoteleostei</taxon>
        <taxon>Acanthomorphata</taxon>
        <taxon>Ovalentaria</taxon>
        <taxon>Atherinomorphae</taxon>
        <taxon>Cyprinodontiformes</taxon>
        <taxon>Poeciliidae</taxon>
        <taxon>Poeciliinae</taxon>
        <taxon>Gambusia</taxon>
    </lineage>
</organism>
<feature type="region of interest" description="Disordered" evidence="1">
    <location>
        <begin position="69"/>
        <end position="88"/>
    </location>
</feature>
<evidence type="ECO:0000256" key="1">
    <source>
        <dbReference type="SAM" id="MobiDB-lite"/>
    </source>
</evidence>
<dbReference type="Proteomes" id="UP000250572">
    <property type="component" value="Unassembled WGS sequence"/>
</dbReference>
<dbReference type="AlphaFoldDB" id="A0A315V7H4"/>
<evidence type="ECO:0000313" key="2">
    <source>
        <dbReference type="EMBL" id="PWA17999.1"/>
    </source>
</evidence>
<protein>
    <submittedName>
        <fullName evidence="2">Uncharacterized protein</fullName>
    </submittedName>
</protein>
<dbReference type="EMBL" id="NHOQ01002355">
    <property type="protein sequence ID" value="PWA17999.1"/>
    <property type="molecule type" value="Genomic_DNA"/>
</dbReference>
<accession>A0A315V7H4</accession>
<name>A0A315V7H4_GAMAF</name>
<keyword evidence="3" id="KW-1185">Reference proteome</keyword>
<sequence>MNIYLQQERLRQEASVILEMDLQALIKGDVNCPQKKTHSTKQTKKEAFDQYMHELYGLTPCEQVKRVSSSADATQVRRSRSLGSRQRSQALLRVSTVPTTTPAQLQKMSQDTPSSFLSQFSRMDWFSDVFPDRKHITSNISPEDVFQQLLKYLHDSGGKVNSKVLGAVRTAQALQSQNLFDVTDKQYKILTETWQKFIQPSMSNQARDVVVEMLNLLVDLKSEVSYDVTRKLIILLANKELNVQRPILRLLEGLGVRQAQQFLEREFNNWGQGLEGNPKKMEIINKKVDCWMEHWTTKFKDYNRFLNIETSSQWRQPTFCGLDVLKFFCLIKKEEIRRACFIPAAQKYKVFVPQQKWSYKPIFRLGETYTMTRKWKKTRYCQYCVFEPNFPNWIHLPLSRVNLRPFHTNSYERLVRLPTRTYFVPQQSTLEYYRRKFKNRP</sequence>